<dbReference type="SFLD" id="SFLDG01143">
    <property type="entry name" value="C2.B.3:_Phosphomannomutase_Lik"/>
    <property type="match status" value="1"/>
</dbReference>
<evidence type="ECO:0000256" key="13">
    <source>
        <dbReference type="RuleBase" id="RU361118"/>
    </source>
</evidence>
<evidence type="ECO:0000256" key="4">
    <source>
        <dbReference type="ARBA" id="ARBA00011738"/>
    </source>
</evidence>
<proteinExistence type="inferred from homology"/>
<keyword evidence="6 13" id="KW-0963">Cytoplasm</keyword>
<feature type="active site" description="Proton donor/acceptor" evidence="10">
    <location>
        <position position="29"/>
    </location>
</feature>
<dbReference type="SFLD" id="SFLDG01140">
    <property type="entry name" value="C2.B:_Phosphomannomutase_and_P"/>
    <property type="match status" value="1"/>
</dbReference>
<dbReference type="SFLD" id="SFLDS00003">
    <property type="entry name" value="Haloacid_Dehalogenase"/>
    <property type="match status" value="1"/>
</dbReference>
<dbReference type="FunFam" id="3.30.1240.20:FF:000001">
    <property type="entry name" value="Phosphomannomutase"/>
    <property type="match status" value="1"/>
</dbReference>
<evidence type="ECO:0000256" key="11">
    <source>
        <dbReference type="PIRSR" id="PIRSR605002-2"/>
    </source>
</evidence>
<dbReference type="PANTHER" id="PTHR10466">
    <property type="entry name" value="PHOSPHOMANNOMUTASE"/>
    <property type="match status" value="1"/>
</dbReference>
<evidence type="ECO:0000256" key="10">
    <source>
        <dbReference type="PIRSR" id="PIRSR605002-1"/>
    </source>
</evidence>
<feature type="binding site" evidence="11">
    <location>
        <position position="36"/>
    </location>
    <ligand>
        <name>alpha-D-mannose 1-phosphate</name>
        <dbReference type="ChEBI" id="CHEBI:58409"/>
    </ligand>
</feature>
<feature type="binding site" evidence="12">
    <location>
        <position position="29"/>
    </location>
    <ligand>
        <name>Mg(2+)</name>
        <dbReference type="ChEBI" id="CHEBI:18420"/>
        <label>1</label>
    </ligand>
</feature>
<evidence type="ECO:0000313" key="14">
    <source>
        <dbReference type="EMBL" id="KAL3760345.1"/>
    </source>
</evidence>
<name>A0ABD3M8D6_9STRA</name>
<evidence type="ECO:0000256" key="7">
    <source>
        <dbReference type="ARBA" id="ARBA00022723"/>
    </source>
</evidence>
<dbReference type="AlphaFoldDB" id="A0ABD3M8D6"/>
<evidence type="ECO:0000256" key="5">
    <source>
        <dbReference type="ARBA" id="ARBA00012730"/>
    </source>
</evidence>
<dbReference type="InterPro" id="IPR006379">
    <property type="entry name" value="HAD-SF_hydro_IIB"/>
</dbReference>
<feature type="binding site" evidence="12">
    <location>
        <position position="236"/>
    </location>
    <ligand>
        <name>Mg(2+)</name>
        <dbReference type="ChEBI" id="CHEBI:18420"/>
        <label>1</label>
    </ligand>
</feature>
<dbReference type="Pfam" id="PF03332">
    <property type="entry name" value="PMM"/>
    <property type="match status" value="1"/>
</dbReference>
<dbReference type="EC" id="5.4.2.8" evidence="5 13"/>
<dbReference type="InterPro" id="IPR036412">
    <property type="entry name" value="HAD-like_sf"/>
</dbReference>
<comment type="subcellular location">
    <subcellularLocation>
        <location evidence="1 13">Cytoplasm</location>
    </subcellularLocation>
</comment>
<feature type="binding site" evidence="11">
    <location>
        <position position="196"/>
    </location>
    <ligand>
        <name>alpha-D-mannose 1-phosphate</name>
        <dbReference type="ChEBI" id="CHEBI:58409"/>
    </ligand>
</feature>
<evidence type="ECO:0000256" key="1">
    <source>
        <dbReference type="ARBA" id="ARBA00004496"/>
    </source>
</evidence>
<evidence type="ECO:0000256" key="3">
    <source>
        <dbReference type="ARBA" id="ARBA00009736"/>
    </source>
</evidence>
<feature type="active site" description="Nucleophile" evidence="10">
    <location>
        <position position="27"/>
    </location>
</feature>
<dbReference type="EMBL" id="JALLBG020000189">
    <property type="protein sequence ID" value="KAL3760345.1"/>
    <property type="molecule type" value="Genomic_DNA"/>
</dbReference>
<organism evidence="14 15">
    <name type="scientific">Discostella pseudostelligera</name>
    <dbReference type="NCBI Taxonomy" id="259834"/>
    <lineage>
        <taxon>Eukaryota</taxon>
        <taxon>Sar</taxon>
        <taxon>Stramenopiles</taxon>
        <taxon>Ochrophyta</taxon>
        <taxon>Bacillariophyta</taxon>
        <taxon>Coscinodiscophyceae</taxon>
        <taxon>Thalassiosirophycidae</taxon>
        <taxon>Stephanodiscales</taxon>
        <taxon>Stephanodiscaceae</taxon>
        <taxon>Discostella</taxon>
    </lineage>
</organism>
<dbReference type="Gene3D" id="3.30.1240.20">
    <property type="match status" value="1"/>
</dbReference>
<feature type="binding site" evidence="11">
    <location>
        <position position="194"/>
    </location>
    <ligand>
        <name>alpha-D-mannose 1-phosphate</name>
        <dbReference type="ChEBI" id="CHEBI:58409"/>
    </ligand>
</feature>
<evidence type="ECO:0000256" key="12">
    <source>
        <dbReference type="PIRSR" id="PIRSR605002-3"/>
    </source>
</evidence>
<feature type="binding site" evidence="11">
    <location>
        <position position="138"/>
    </location>
    <ligand>
        <name>alpha-D-mannose 1-phosphate</name>
        <dbReference type="ChEBI" id="CHEBI:58409"/>
    </ligand>
</feature>
<feature type="binding site" evidence="12">
    <location>
        <position position="27"/>
    </location>
    <ligand>
        <name>Mg(2+)</name>
        <dbReference type="ChEBI" id="CHEBI:18420"/>
        <label>1</label>
    </ligand>
</feature>
<dbReference type="SFLD" id="SFLDF00445">
    <property type="entry name" value="alpha-phosphomannomutase"/>
    <property type="match status" value="1"/>
</dbReference>
<dbReference type="InterPro" id="IPR023214">
    <property type="entry name" value="HAD_sf"/>
</dbReference>
<keyword evidence="8 12" id="KW-0460">Magnesium</keyword>
<comment type="similarity">
    <text evidence="3 13">Belongs to the eukaryotic PMM family.</text>
</comment>
<dbReference type="NCBIfam" id="TIGR01484">
    <property type="entry name" value="HAD-SF-IIB"/>
    <property type="match status" value="1"/>
</dbReference>
<comment type="pathway">
    <text evidence="2 13">Nucleotide-sugar biosynthesis; GDP-alpha-D-mannose biosynthesis; alpha-D-mannose 1-phosphate from D-fructose 6-phosphate: step 2/2.</text>
</comment>
<dbReference type="InterPro" id="IPR005002">
    <property type="entry name" value="PMM"/>
</dbReference>
<dbReference type="GO" id="GO:0046872">
    <property type="term" value="F:metal ion binding"/>
    <property type="evidence" value="ECO:0007669"/>
    <property type="project" value="UniProtKB-KW"/>
</dbReference>
<comment type="caution">
    <text evidence="14">The sequence shown here is derived from an EMBL/GenBank/DDBJ whole genome shotgun (WGS) entry which is preliminary data.</text>
</comment>
<protein>
    <recommendedName>
        <fullName evidence="5 13">Phosphomannomutase</fullName>
        <ecNumber evidence="5 13">5.4.2.8</ecNumber>
    </recommendedName>
</protein>
<feature type="binding site" evidence="12">
    <location>
        <position position="241"/>
    </location>
    <ligand>
        <name>Mg(2+)</name>
        <dbReference type="ChEBI" id="CHEBI:18420"/>
        <label>1</label>
    </ligand>
</feature>
<dbReference type="PANTHER" id="PTHR10466:SF0">
    <property type="entry name" value="PHOSPHOMANNOMUTASE"/>
    <property type="match status" value="1"/>
</dbReference>
<feature type="binding site" evidence="12">
    <location>
        <position position="224"/>
    </location>
    <ligand>
        <name>Mg(2+)</name>
        <dbReference type="ChEBI" id="CHEBI:18420"/>
        <label>1</label>
    </ligand>
</feature>
<dbReference type="Gene3D" id="3.40.50.1000">
    <property type="entry name" value="HAD superfamily/HAD-like"/>
    <property type="match status" value="1"/>
</dbReference>
<keyword evidence="7 12" id="KW-0479">Metal-binding</keyword>
<comment type="function">
    <text evidence="13">Involved in the synthesis of the GDP-mannose and dolichol-phosphate-mannose required for a number of critical mannosyl transfer reactions.</text>
</comment>
<comment type="catalytic activity">
    <reaction evidence="13">
        <text>alpha-D-mannose 1-phosphate = D-mannose 6-phosphate</text>
        <dbReference type="Rhea" id="RHEA:11140"/>
        <dbReference type="ChEBI" id="CHEBI:58409"/>
        <dbReference type="ChEBI" id="CHEBI:58735"/>
        <dbReference type="EC" id="5.4.2.8"/>
    </reaction>
</comment>
<reference evidence="14 15" key="1">
    <citation type="submission" date="2024-10" db="EMBL/GenBank/DDBJ databases">
        <title>Updated reference genomes for cyclostephanoid diatoms.</title>
        <authorList>
            <person name="Roberts W.R."/>
            <person name="Alverson A.J."/>
        </authorList>
    </citation>
    <scope>NUCLEOTIDE SEQUENCE [LARGE SCALE GENOMIC DNA]</scope>
    <source>
        <strain evidence="14 15">AJA232-27</strain>
    </source>
</reference>
<feature type="binding site" evidence="11">
    <location>
        <position position="156"/>
    </location>
    <ligand>
        <name>alpha-D-mannose 1-phosphate</name>
        <dbReference type="ChEBI" id="CHEBI:58409"/>
    </ligand>
</feature>
<accession>A0ABD3M8D6</accession>
<evidence type="ECO:0000256" key="2">
    <source>
        <dbReference type="ARBA" id="ARBA00004699"/>
    </source>
</evidence>
<evidence type="ECO:0000256" key="8">
    <source>
        <dbReference type="ARBA" id="ARBA00022842"/>
    </source>
</evidence>
<dbReference type="GO" id="GO:0005737">
    <property type="term" value="C:cytoplasm"/>
    <property type="evidence" value="ECO:0007669"/>
    <property type="project" value="UniProtKB-SubCell"/>
</dbReference>
<dbReference type="GO" id="GO:0004615">
    <property type="term" value="F:phosphomannomutase activity"/>
    <property type="evidence" value="ECO:0007669"/>
    <property type="project" value="UniProtKB-EC"/>
</dbReference>
<keyword evidence="15" id="KW-1185">Reference proteome</keyword>
<gene>
    <name evidence="14" type="ORF">ACHAWU_006343</name>
</gene>
<comment type="subunit">
    <text evidence="4 13">Homodimer.</text>
</comment>
<feature type="binding site" evidence="11">
    <location>
        <position position="149"/>
    </location>
    <ligand>
        <name>alpha-D-mannose 1-phosphate</name>
        <dbReference type="ChEBI" id="CHEBI:58409"/>
    </ligand>
</feature>
<keyword evidence="9 13" id="KW-0413">Isomerase</keyword>
<evidence type="ECO:0000256" key="9">
    <source>
        <dbReference type="ARBA" id="ARBA00023235"/>
    </source>
</evidence>
<dbReference type="InterPro" id="IPR043169">
    <property type="entry name" value="PMM_cap"/>
</dbReference>
<dbReference type="CDD" id="cd02585">
    <property type="entry name" value="HAD_PMM"/>
    <property type="match status" value="1"/>
</dbReference>
<dbReference type="Proteomes" id="UP001530293">
    <property type="component" value="Unassembled WGS sequence"/>
</dbReference>
<comment type="cofactor">
    <cofactor evidence="12">
        <name>Mg(2+)</name>
        <dbReference type="ChEBI" id="CHEBI:18420"/>
    </cofactor>
</comment>
<evidence type="ECO:0000313" key="15">
    <source>
        <dbReference type="Proteomes" id="UP001530293"/>
    </source>
</evidence>
<evidence type="ECO:0000256" key="6">
    <source>
        <dbReference type="ARBA" id="ARBA00022490"/>
    </source>
</evidence>
<sequence length="262" mass="29613">MTEDPISNKKAKTTMAPANPRIIALFDVDGTLTVPRGEITPEMLEFMKTLSTKITVGIVGGSDLPKQEEQLGANVVNLFPYNFSQNGLVAYKDGELQEVQTIAKFLGEENIKRIVNWTMRYLADIDIPVKRGTFIEFRSGMMNISPIGRNCSREERDDYEKVDLERGIRANMVKAMQAEFADLNLTYSIGGQISFDVFPTGWDKTYCLNFLKEGDFDEIHFFGDKTFEGGNDYEIYTSERTIGHTVTSPDDTKEQCTKLFMS</sequence>
<dbReference type="SUPFAM" id="SSF56784">
    <property type="entry name" value="HAD-like"/>
    <property type="match status" value="1"/>
</dbReference>